<feature type="transmembrane region" description="Helical" evidence="7">
    <location>
        <begin position="416"/>
        <end position="443"/>
    </location>
</feature>
<gene>
    <name evidence="9" type="ORF">EV356DRAFT_508498</name>
</gene>
<feature type="transmembrane region" description="Helical" evidence="7">
    <location>
        <begin position="119"/>
        <end position="139"/>
    </location>
</feature>
<feature type="transmembrane region" description="Helical" evidence="7">
    <location>
        <begin position="350"/>
        <end position="370"/>
    </location>
</feature>
<comment type="subcellular location">
    <subcellularLocation>
        <location evidence="1">Membrane</location>
        <topology evidence="1">Multi-pass membrane protein</topology>
    </subcellularLocation>
</comment>
<evidence type="ECO:0000256" key="1">
    <source>
        <dbReference type="ARBA" id="ARBA00004141"/>
    </source>
</evidence>
<dbReference type="Proteomes" id="UP000800092">
    <property type="component" value="Unassembled WGS sequence"/>
</dbReference>
<dbReference type="InterPro" id="IPR011701">
    <property type="entry name" value="MFS"/>
</dbReference>
<feature type="transmembrane region" description="Helical" evidence="7">
    <location>
        <begin position="79"/>
        <end position="99"/>
    </location>
</feature>
<dbReference type="EMBL" id="ML991839">
    <property type="protein sequence ID" value="KAF2230587.1"/>
    <property type="molecule type" value="Genomic_DNA"/>
</dbReference>
<evidence type="ECO:0000259" key="8">
    <source>
        <dbReference type="PROSITE" id="PS50850"/>
    </source>
</evidence>
<feature type="transmembrane region" description="Helical" evidence="7">
    <location>
        <begin position="236"/>
        <end position="256"/>
    </location>
</feature>
<feature type="transmembrane region" description="Helical" evidence="7">
    <location>
        <begin position="173"/>
        <end position="195"/>
    </location>
</feature>
<feature type="region of interest" description="Disordered" evidence="6">
    <location>
        <begin position="1"/>
        <end position="36"/>
    </location>
</feature>
<dbReference type="GO" id="GO:0022857">
    <property type="term" value="F:transmembrane transporter activity"/>
    <property type="evidence" value="ECO:0007669"/>
    <property type="project" value="InterPro"/>
</dbReference>
<evidence type="ECO:0000256" key="6">
    <source>
        <dbReference type="SAM" id="MobiDB-lite"/>
    </source>
</evidence>
<sequence length="520" mass="55837">MATGKELPSTASSTSVSTTGESRPNHDSSQYDVEKQSVYENDASSAAVATEPCKDPNIVDWGGPNDPENPMNWSTVKKVTAIGNVSLITLLSPLASTMISPATADIMATFHSTDETLGAFVTSVYLLGYAFGPLVIAPLSEIFGRAILYNVCNFIFLIFSIACALSNNLSALIVFRLLAGIGASCPMTLGAGTIADMIPLEKRGLAMAGYIMGPLVGPTIGPLAGGYLAQAKGWRWIFWLLSILAGFVFVVTLLFVRESYAYVILKQKTERLRRETGNPNLRSALDTGSGSKVLFETSIVRPIKMLFLSPIVFLISLYAATVYGYLYLMFTTFPRVFEGQYGFASGSVGLTYLGVGIGAFFGLVFCGAISDRLVKSLTKRNGGPPKPEYRLPVMFVGALLVPVGLFLYGWSADKKVHWVVPIIGTAFLGAGMFIITMAALTYLVDAYTTYAASASAAATVFRSLLGALLPLAGDSMYNSFGLGWGTSLLGFIAVAFIPVPLIFWKFGERIRQSKLSKVKF</sequence>
<dbReference type="FunFam" id="1.20.1250.20:FF:000011">
    <property type="entry name" value="MFS multidrug transporter, putative"/>
    <property type="match status" value="1"/>
</dbReference>
<evidence type="ECO:0000313" key="10">
    <source>
        <dbReference type="Proteomes" id="UP000800092"/>
    </source>
</evidence>
<feature type="transmembrane region" description="Helical" evidence="7">
    <location>
        <begin position="450"/>
        <end position="472"/>
    </location>
</feature>
<comment type="similarity">
    <text evidence="2">Belongs to the major facilitator superfamily.</text>
</comment>
<dbReference type="InterPro" id="IPR020846">
    <property type="entry name" value="MFS_dom"/>
</dbReference>
<reference evidence="9" key="1">
    <citation type="journal article" date="2020" name="Stud. Mycol.">
        <title>101 Dothideomycetes genomes: a test case for predicting lifestyles and emergence of pathogens.</title>
        <authorList>
            <person name="Haridas S."/>
            <person name="Albert R."/>
            <person name="Binder M."/>
            <person name="Bloem J."/>
            <person name="Labutti K."/>
            <person name="Salamov A."/>
            <person name="Andreopoulos B."/>
            <person name="Baker S."/>
            <person name="Barry K."/>
            <person name="Bills G."/>
            <person name="Bluhm B."/>
            <person name="Cannon C."/>
            <person name="Castanera R."/>
            <person name="Culley D."/>
            <person name="Daum C."/>
            <person name="Ezra D."/>
            <person name="Gonzalez J."/>
            <person name="Henrissat B."/>
            <person name="Kuo A."/>
            <person name="Liang C."/>
            <person name="Lipzen A."/>
            <person name="Lutzoni F."/>
            <person name="Magnuson J."/>
            <person name="Mondo S."/>
            <person name="Nolan M."/>
            <person name="Ohm R."/>
            <person name="Pangilinan J."/>
            <person name="Park H.-J."/>
            <person name="Ramirez L."/>
            <person name="Alfaro M."/>
            <person name="Sun H."/>
            <person name="Tritt A."/>
            <person name="Yoshinaga Y."/>
            <person name="Zwiers L.-H."/>
            <person name="Turgeon B."/>
            <person name="Goodwin S."/>
            <person name="Spatafora J."/>
            <person name="Crous P."/>
            <person name="Grigoriev I."/>
        </authorList>
    </citation>
    <scope>NUCLEOTIDE SEQUENCE</scope>
    <source>
        <strain evidence="9">Tuck. ex Michener</strain>
    </source>
</reference>
<keyword evidence="4 7" id="KW-1133">Transmembrane helix</keyword>
<feature type="domain" description="Major facilitator superfamily (MFS) profile" evidence="8">
    <location>
        <begin position="81"/>
        <end position="510"/>
    </location>
</feature>
<feature type="transmembrane region" description="Helical" evidence="7">
    <location>
        <begin position="391"/>
        <end position="410"/>
    </location>
</feature>
<feature type="transmembrane region" description="Helical" evidence="7">
    <location>
        <begin position="207"/>
        <end position="230"/>
    </location>
</feature>
<feature type="transmembrane region" description="Helical" evidence="7">
    <location>
        <begin position="146"/>
        <end position="167"/>
    </location>
</feature>
<feature type="compositionally biased region" description="Low complexity" evidence="6">
    <location>
        <begin position="9"/>
        <end position="22"/>
    </location>
</feature>
<dbReference type="Gene3D" id="1.20.1250.20">
    <property type="entry name" value="MFS general substrate transporter like domains"/>
    <property type="match status" value="1"/>
</dbReference>
<dbReference type="PANTHER" id="PTHR23502:SF68">
    <property type="entry name" value="MULTIDRUG TRANSPORTER, PUTATIVE (AFU_ORTHOLOGUE AFUA_3G01120)-RELATED"/>
    <property type="match status" value="1"/>
</dbReference>
<evidence type="ECO:0000256" key="7">
    <source>
        <dbReference type="SAM" id="Phobius"/>
    </source>
</evidence>
<keyword evidence="3 7" id="KW-0812">Transmembrane</keyword>
<evidence type="ECO:0000256" key="3">
    <source>
        <dbReference type="ARBA" id="ARBA00022692"/>
    </source>
</evidence>
<dbReference type="CDD" id="cd17323">
    <property type="entry name" value="MFS_Tpo1_MDR_like"/>
    <property type="match status" value="1"/>
</dbReference>
<dbReference type="PANTHER" id="PTHR23502">
    <property type="entry name" value="MAJOR FACILITATOR SUPERFAMILY"/>
    <property type="match status" value="1"/>
</dbReference>
<name>A0A6A6GXZ9_VIRVR</name>
<evidence type="ECO:0000256" key="5">
    <source>
        <dbReference type="ARBA" id="ARBA00023136"/>
    </source>
</evidence>
<protein>
    <submittedName>
        <fullName evidence="9">MFS general substrate transporter</fullName>
    </submittedName>
</protein>
<dbReference type="OrthoDB" id="5296287at2759"/>
<keyword evidence="10" id="KW-1185">Reference proteome</keyword>
<dbReference type="InterPro" id="IPR036259">
    <property type="entry name" value="MFS_trans_sf"/>
</dbReference>
<dbReference type="SUPFAM" id="SSF103473">
    <property type="entry name" value="MFS general substrate transporter"/>
    <property type="match status" value="1"/>
</dbReference>
<dbReference type="PROSITE" id="PS50850">
    <property type="entry name" value="MFS"/>
    <property type="match status" value="1"/>
</dbReference>
<accession>A0A6A6GXZ9</accession>
<dbReference type="AlphaFoldDB" id="A0A6A6GXZ9"/>
<organism evidence="9 10">
    <name type="scientific">Viridothelium virens</name>
    <name type="common">Speckled blister lichen</name>
    <name type="synonym">Trypethelium virens</name>
    <dbReference type="NCBI Taxonomy" id="1048519"/>
    <lineage>
        <taxon>Eukaryota</taxon>
        <taxon>Fungi</taxon>
        <taxon>Dikarya</taxon>
        <taxon>Ascomycota</taxon>
        <taxon>Pezizomycotina</taxon>
        <taxon>Dothideomycetes</taxon>
        <taxon>Dothideomycetes incertae sedis</taxon>
        <taxon>Trypetheliales</taxon>
        <taxon>Trypetheliaceae</taxon>
        <taxon>Viridothelium</taxon>
    </lineage>
</organism>
<dbReference type="Pfam" id="PF07690">
    <property type="entry name" value="MFS_1"/>
    <property type="match status" value="1"/>
</dbReference>
<proteinExistence type="inferred from homology"/>
<evidence type="ECO:0000256" key="2">
    <source>
        <dbReference type="ARBA" id="ARBA00008335"/>
    </source>
</evidence>
<feature type="transmembrane region" description="Helical" evidence="7">
    <location>
        <begin position="484"/>
        <end position="504"/>
    </location>
</feature>
<keyword evidence="5 7" id="KW-0472">Membrane</keyword>
<evidence type="ECO:0000313" key="9">
    <source>
        <dbReference type="EMBL" id="KAF2230587.1"/>
    </source>
</evidence>
<evidence type="ECO:0000256" key="4">
    <source>
        <dbReference type="ARBA" id="ARBA00022989"/>
    </source>
</evidence>
<feature type="transmembrane region" description="Helical" evidence="7">
    <location>
        <begin position="306"/>
        <end position="330"/>
    </location>
</feature>
<dbReference type="GO" id="GO:0016020">
    <property type="term" value="C:membrane"/>
    <property type="evidence" value="ECO:0007669"/>
    <property type="project" value="UniProtKB-SubCell"/>
</dbReference>